<dbReference type="EMBL" id="BTRK01000006">
    <property type="protein sequence ID" value="GMR62228.1"/>
    <property type="molecule type" value="Genomic_DNA"/>
</dbReference>
<comment type="caution">
    <text evidence="2">The sequence shown here is derived from an EMBL/GenBank/DDBJ whole genome shotgun (WGS) entry which is preliminary data.</text>
</comment>
<dbReference type="Proteomes" id="UP001328107">
    <property type="component" value="Unassembled WGS sequence"/>
</dbReference>
<dbReference type="AlphaFoldDB" id="A0AAN5DFF5"/>
<name>A0AAN5DFF5_9BILA</name>
<protein>
    <submittedName>
        <fullName evidence="2">Uncharacterized protein</fullName>
    </submittedName>
</protein>
<proteinExistence type="predicted"/>
<feature type="non-terminal residue" evidence="2">
    <location>
        <position position="78"/>
    </location>
</feature>
<feature type="compositionally biased region" description="Pro residues" evidence="1">
    <location>
        <begin position="63"/>
        <end position="72"/>
    </location>
</feature>
<feature type="region of interest" description="Disordered" evidence="1">
    <location>
        <begin position="1"/>
        <end position="20"/>
    </location>
</feature>
<feature type="compositionally biased region" description="Low complexity" evidence="1">
    <location>
        <begin position="1"/>
        <end position="17"/>
    </location>
</feature>
<evidence type="ECO:0000256" key="1">
    <source>
        <dbReference type="SAM" id="MobiDB-lite"/>
    </source>
</evidence>
<keyword evidence="3" id="KW-1185">Reference proteome</keyword>
<feature type="region of interest" description="Disordered" evidence="1">
    <location>
        <begin position="44"/>
        <end position="78"/>
    </location>
</feature>
<evidence type="ECO:0000313" key="2">
    <source>
        <dbReference type="EMBL" id="GMR62228.1"/>
    </source>
</evidence>
<gene>
    <name evidence="2" type="ORF">PMAYCL1PPCAC_32423</name>
</gene>
<organism evidence="2 3">
    <name type="scientific">Pristionchus mayeri</name>
    <dbReference type="NCBI Taxonomy" id="1317129"/>
    <lineage>
        <taxon>Eukaryota</taxon>
        <taxon>Metazoa</taxon>
        <taxon>Ecdysozoa</taxon>
        <taxon>Nematoda</taxon>
        <taxon>Chromadorea</taxon>
        <taxon>Rhabditida</taxon>
        <taxon>Rhabditina</taxon>
        <taxon>Diplogasteromorpha</taxon>
        <taxon>Diplogasteroidea</taxon>
        <taxon>Neodiplogasteridae</taxon>
        <taxon>Pristionchus</taxon>
    </lineage>
</organism>
<sequence>GVDAAAPAASAASSGPALEVEDRTLFPGNTLVEAVQVEAANLHPLQHPYRPPHHPRLQLQPRPQHPLQPPCRPLHQPR</sequence>
<feature type="non-terminal residue" evidence="2">
    <location>
        <position position="1"/>
    </location>
</feature>
<accession>A0AAN5DFF5</accession>
<evidence type="ECO:0000313" key="3">
    <source>
        <dbReference type="Proteomes" id="UP001328107"/>
    </source>
</evidence>
<reference evidence="3" key="1">
    <citation type="submission" date="2022-10" db="EMBL/GenBank/DDBJ databases">
        <title>Genome assembly of Pristionchus species.</title>
        <authorList>
            <person name="Yoshida K."/>
            <person name="Sommer R.J."/>
        </authorList>
    </citation>
    <scope>NUCLEOTIDE SEQUENCE [LARGE SCALE GENOMIC DNA]</scope>
    <source>
        <strain evidence="3">RS5460</strain>
    </source>
</reference>